<evidence type="ECO:0000313" key="1">
    <source>
        <dbReference type="EMBL" id="JAD59623.1"/>
    </source>
</evidence>
<protein>
    <submittedName>
        <fullName evidence="1">Uncharacterized protein</fullName>
    </submittedName>
</protein>
<sequence>MSSPDCPRGGSRMPAWRLSARELAGVQARRRRWLSAHELDREHTTVMGC</sequence>
<accession>A0A0A9BBX0</accession>
<reference evidence="1" key="1">
    <citation type="submission" date="2014-09" db="EMBL/GenBank/DDBJ databases">
        <authorList>
            <person name="Magalhaes I.L.F."/>
            <person name="Oliveira U."/>
            <person name="Santos F.R."/>
            <person name="Vidigal T.H.D.A."/>
            <person name="Brescovit A.D."/>
            <person name="Santos A.J."/>
        </authorList>
    </citation>
    <scope>NUCLEOTIDE SEQUENCE</scope>
    <source>
        <tissue evidence="1">Shoot tissue taken approximately 20 cm above the soil surface</tissue>
    </source>
</reference>
<name>A0A0A9BBX0_ARUDO</name>
<reference evidence="1" key="2">
    <citation type="journal article" date="2015" name="Data Brief">
        <title>Shoot transcriptome of the giant reed, Arundo donax.</title>
        <authorList>
            <person name="Barrero R.A."/>
            <person name="Guerrero F.D."/>
            <person name="Moolhuijzen P."/>
            <person name="Goolsby J.A."/>
            <person name="Tidwell J."/>
            <person name="Bellgard S.E."/>
            <person name="Bellgard M.I."/>
        </authorList>
    </citation>
    <scope>NUCLEOTIDE SEQUENCE</scope>
    <source>
        <tissue evidence="1">Shoot tissue taken approximately 20 cm above the soil surface</tissue>
    </source>
</reference>
<organism evidence="1">
    <name type="scientific">Arundo donax</name>
    <name type="common">Giant reed</name>
    <name type="synonym">Donax arundinaceus</name>
    <dbReference type="NCBI Taxonomy" id="35708"/>
    <lineage>
        <taxon>Eukaryota</taxon>
        <taxon>Viridiplantae</taxon>
        <taxon>Streptophyta</taxon>
        <taxon>Embryophyta</taxon>
        <taxon>Tracheophyta</taxon>
        <taxon>Spermatophyta</taxon>
        <taxon>Magnoliopsida</taxon>
        <taxon>Liliopsida</taxon>
        <taxon>Poales</taxon>
        <taxon>Poaceae</taxon>
        <taxon>PACMAD clade</taxon>
        <taxon>Arundinoideae</taxon>
        <taxon>Arundineae</taxon>
        <taxon>Arundo</taxon>
    </lineage>
</organism>
<dbReference type="AlphaFoldDB" id="A0A0A9BBX0"/>
<dbReference type="EMBL" id="GBRH01238272">
    <property type="protein sequence ID" value="JAD59623.1"/>
    <property type="molecule type" value="Transcribed_RNA"/>
</dbReference>
<proteinExistence type="predicted"/>